<dbReference type="Gene3D" id="3.40.50.150">
    <property type="entry name" value="Vaccinia Virus protein VP39"/>
    <property type="match status" value="1"/>
</dbReference>
<keyword evidence="1 4" id="KW-0489">Methyltransferase</keyword>
<dbReference type="EMBL" id="JBHMAR010000015">
    <property type="protein sequence ID" value="MFB9736373.1"/>
    <property type="molecule type" value="Genomic_DNA"/>
</dbReference>
<sequence length="194" mass="21515">MERELAELLRELEEFGEANDRATAERDRRMLNITHDTGVLLTVLLRNGRCRDVLEVGTSNGYSTLWLAHAVGAEGHVTTVERAPHKRAMAEENFRRSGLAPRIRQIAGDAGEFLASSASGAYDFVFLDSERGEYAGWWPDLWRVLRPGRLLVVDNAVSHADELKDFVRLVEGTEGCVSSLLPVGKGELVILKEG</sequence>
<dbReference type="Proteomes" id="UP001589703">
    <property type="component" value="Unassembled WGS sequence"/>
</dbReference>
<protein>
    <submittedName>
        <fullName evidence="4">O-methyltransferase</fullName>
        <ecNumber evidence="4">2.1.1.-</ecNumber>
    </submittedName>
</protein>
<dbReference type="PANTHER" id="PTHR43167:SF1">
    <property type="entry name" value="PUTATIVE (AFU_ORTHOLOGUE AFUA_6G01830)-RELATED"/>
    <property type="match status" value="1"/>
</dbReference>
<dbReference type="InterPro" id="IPR029063">
    <property type="entry name" value="SAM-dependent_MTases_sf"/>
</dbReference>
<dbReference type="InterPro" id="IPR002935">
    <property type="entry name" value="SAM_O-MeTrfase"/>
</dbReference>
<dbReference type="CDD" id="cd02440">
    <property type="entry name" value="AdoMet_MTases"/>
    <property type="match status" value="1"/>
</dbReference>
<evidence type="ECO:0000256" key="3">
    <source>
        <dbReference type="ARBA" id="ARBA00022691"/>
    </source>
</evidence>
<comment type="caution">
    <text evidence="4">The sequence shown here is derived from an EMBL/GenBank/DDBJ whole genome shotgun (WGS) entry which is preliminary data.</text>
</comment>
<keyword evidence="3" id="KW-0949">S-adenosyl-L-methionine</keyword>
<evidence type="ECO:0000313" key="4">
    <source>
        <dbReference type="EMBL" id="MFB9736373.1"/>
    </source>
</evidence>
<keyword evidence="5" id="KW-1185">Reference proteome</keyword>
<dbReference type="RefSeq" id="WP_247461725.1">
    <property type="nucleotide sequence ID" value="NZ_JBHMAR010000015.1"/>
</dbReference>
<dbReference type="Pfam" id="PF01596">
    <property type="entry name" value="Methyltransf_3"/>
    <property type="match status" value="1"/>
</dbReference>
<dbReference type="PANTHER" id="PTHR43167">
    <property type="entry name" value="PUTATIVE (AFU_ORTHOLOGUE AFUA_6G01830)-RELATED"/>
    <property type="match status" value="1"/>
</dbReference>
<dbReference type="PROSITE" id="PS51682">
    <property type="entry name" value="SAM_OMT_I"/>
    <property type="match status" value="1"/>
</dbReference>
<accession>A0ABV5VEY1</accession>
<keyword evidence="2 4" id="KW-0808">Transferase</keyword>
<gene>
    <name evidence="4" type="ORF">ACFFRO_14760</name>
</gene>
<evidence type="ECO:0000313" key="5">
    <source>
        <dbReference type="Proteomes" id="UP001589703"/>
    </source>
</evidence>
<evidence type="ECO:0000256" key="1">
    <source>
        <dbReference type="ARBA" id="ARBA00022603"/>
    </source>
</evidence>
<dbReference type="GO" id="GO:0008168">
    <property type="term" value="F:methyltransferase activity"/>
    <property type="evidence" value="ECO:0007669"/>
    <property type="project" value="UniProtKB-KW"/>
</dbReference>
<dbReference type="SUPFAM" id="SSF53335">
    <property type="entry name" value="S-adenosyl-L-methionine-dependent methyltransferases"/>
    <property type="match status" value="1"/>
</dbReference>
<name>A0ABV5VEY1_9ACTN</name>
<proteinExistence type="predicted"/>
<organism evidence="4 5">
    <name type="scientific">Streptomyces thermocoprophilus</name>
    <dbReference type="NCBI Taxonomy" id="78356"/>
    <lineage>
        <taxon>Bacteria</taxon>
        <taxon>Bacillati</taxon>
        <taxon>Actinomycetota</taxon>
        <taxon>Actinomycetes</taxon>
        <taxon>Kitasatosporales</taxon>
        <taxon>Streptomycetaceae</taxon>
        <taxon>Streptomyces</taxon>
    </lineage>
</organism>
<evidence type="ECO:0000256" key="2">
    <source>
        <dbReference type="ARBA" id="ARBA00022679"/>
    </source>
</evidence>
<reference evidence="4 5" key="1">
    <citation type="submission" date="2024-09" db="EMBL/GenBank/DDBJ databases">
        <authorList>
            <person name="Sun Q."/>
            <person name="Mori K."/>
        </authorList>
    </citation>
    <scope>NUCLEOTIDE SEQUENCE [LARGE SCALE GENOMIC DNA]</scope>
    <source>
        <strain evidence="4 5">JCM 10918</strain>
    </source>
</reference>
<dbReference type="EC" id="2.1.1.-" evidence="4"/>
<dbReference type="GO" id="GO:0032259">
    <property type="term" value="P:methylation"/>
    <property type="evidence" value="ECO:0007669"/>
    <property type="project" value="UniProtKB-KW"/>
</dbReference>